<name>A0A835V2I7_VANPL</name>
<keyword evidence="2" id="KW-1185">Reference proteome</keyword>
<organism evidence="1 2">
    <name type="scientific">Vanilla planifolia</name>
    <name type="common">Vanilla</name>
    <dbReference type="NCBI Taxonomy" id="51239"/>
    <lineage>
        <taxon>Eukaryota</taxon>
        <taxon>Viridiplantae</taxon>
        <taxon>Streptophyta</taxon>
        <taxon>Embryophyta</taxon>
        <taxon>Tracheophyta</taxon>
        <taxon>Spermatophyta</taxon>
        <taxon>Magnoliopsida</taxon>
        <taxon>Liliopsida</taxon>
        <taxon>Asparagales</taxon>
        <taxon>Orchidaceae</taxon>
        <taxon>Vanilloideae</taxon>
        <taxon>Vanilleae</taxon>
        <taxon>Vanilla</taxon>
    </lineage>
</organism>
<evidence type="ECO:0000313" key="2">
    <source>
        <dbReference type="Proteomes" id="UP000636800"/>
    </source>
</evidence>
<comment type="caution">
    <text evidence="1">The sequence shown here is derived from an EMBL/GenBank/DDBJ whole genome shotgun (WGS) entry which is preliminary data.</text>
</comment>
<protein>
    <submittedName>
        <fullName evidence="1">Uncharacterized protein</fullName>
    </submittedName>
</protein>
<dbReference type="OrthoDB" id="1927209at2759"/>
<accession>A0A835V2I7</accession>
<gene>
    <name evidence="1" type="ORF">HPP92_011604</name>
</gene>
<proteinExistence type="predicted"/>
<evidence type="ECO:0000313" key="1">
    <source>
        <dbReference type="EMBL" id="KAG0480746.1"/>
    </source>
</evidence>
<dbReference type="Proteomes" id="UP000636800">
    <property type="component" value="Chromosome 5"/>
</dbReference>
<dbReference type="EMBL" id="JADCNL010000005">
    <property type="protein sequence ID" value="KAG0480746.1"/>
    <property type="molecule type" value="Genomic_DNA"/>
</dbReference>
<reference evidence="1 2" key="1">
    <citation type="journal article" date="2020" name="Nat. Food">
        <title>A phased Vanilla planifolia genome enables genetic improvement of flavour and production.</title>
        <authorList>
            <person name="Hasing T."/>
            <person name="Tang H."/>
            <person name="Brym M."/>
            <person name="Khazi F."/>
            <person name="Huang T."/>
            <person name="Chambers A.H."/>
        </authorList>
    </citation>
    <scope>NUCLEOTIDE SEQUENCE [LARGE SCALE GENOMIC DNA]</scope>
    <source>
        <tissue evidence="1">Leaf</tissue>
    </source>
</reference>
<dbReference type="AlphaFoldDB" id="A0A835V2I7"/>
<sequence>MDDLVEEHLMEPYNGPSYANRSLNGKSLNLMSQRLGGAACPHFSFTLMFRADGPVFLDAAAEEEGASGSTGIGSQDVFRHGWTDHADYYFLPLLRRRWSLLGLGLESLESLFL</sequence>